<dbReference type="AlphaFoldDB" id="A0A6J6NYY7"/>
<proteinExistence type="predicted"/>
<name>A0A6J6NYY7_9ZZZZ</name>
<organism evidence="2">
    <name type="scientific">freshwater metagenome</name>
    <dbReference type="NCBI Taxonomy" id="449393"/>
    <lineage>
        <taxon>unclassified sequences</taxon>
        <taxon>metagenomes</taxon>
        <taxon>ecological metagenomes</taxon>
    </lineage>
</organism>
<feature type="transmembrane region" description="Helical" evidence="1">
    <location>
        <begin position="47"/>
        <end position="67"/>
    </location>
</feature>
<keyword evidence="1" id="KW-0812">Transmembrane</keyword>
<sequence length="169" mass="18335">MAAVTPLLDPLLAGPLPRDAARRPAPVAPRRPRPELLVVPRRRRRTAGIMALGCMLMFAMLLGTVALQTRIAQNQLALDKTDRAVKVARERYDLLRRARAELRSPNRLAVEADRLGMIPADKGEFMTIAPATVAHLMATSGWLANNPAENSVSSLEQFGQVKAVAGDAP</sequence>
<evidence type="ECO:0000256" key="1">
    <source>
        <dbReference type="SAM" id="Phobius"/>
    </source>
</evidence>
<accession>A0A6J6NYY7</accession>
<gene>
    <name evidence="2" type="ORF">UFOPK2366_00787</name>
</gene>
<reference evidence="2" key="1">
    <citation type="submission" date="2020-05" db="EMBL/GenBank/DDBJ databases">
        <authorList>
            <person name="Chiriac C."/>
            <person name="Salcher M."/>
            <person name="Ghai R."/>
            <person name="Kavagutti S V."/>
        </authorList>
    </citation>
    <scope>NUCLEOTIDE SEQUENCE</scope>
</reference>
<protein>
    <submittedName>
        <fullName evidence="2">Unannotated protein</fullName>
    </submittedName>
</protein>
<keyword evidence="1" id="KW-1133">Transmembrane helix</keyword>
<dbReference type="EMBL" id="CAEZXM010000127">
    <property type="protein sequence ID" value="CAB4691537.1"/>
    <property type="molecule type" value="Genomic_DNA"/>
</dbReference>
<evidence type="ECO:0000313" key="2">
    <source>
        <dbReference type="EMBL" id="CAB4691537.1"/>
    </source>
</evidence>
<keyword evidence="1" id="KW-0472">Membrane</keyword>